<accession>A0A834K9M9</accession>
<evidence type="ECO:0000313" key="1">
    <source>
        <dbReference type="EMBL" id="KAF7399871.1"/>
    </source>
</evidence>
<proteinExistence type="predicted"/>
<organism evidence="1 2">
    <name type="scientific">Vespula pensylvanica</name>
    <name type="common">Western yellow jacket</name>
    <name type="synonym">Wasp</name>
    <dbReference type="NCBI Taxonomy" id="30213"/>
    <lineage>
        <taxon>Eukaryota</taxon>
        <taxon>Metazoa</taxon>
        <taxon>Ecdysozoa</taxon>
        <taxon>Arthropoda</taxon>
        <taxon>Hexapoda</taxon>
        <taxon>Insecta</taxon>
        <taxon>Pterygota</taxon>
        <taxon>Neoptera</taxon>
        <taxon>Endopterygota</taxon>
        <taxon>Hymenoptera</taxon>
        <taxon>Apocrita</taxon>
        <taxon>Aculeata</taxon>
        <taxon>Vespoidea</taxon>
        <taxon>Vespidae</taxon>
        <taxon>Vespinae</taxon>
        <taxon>Vespula</taxon>
    </lineage>
</organism>
<dbReference type="EMBL" id="JACSDY010000018">
    <property type="protein sequence ID" value="KAF7399871.1"/>
    <property type="molecule type" value="Genomic_DNA"/>
</dbReference>
<dbReference type="AlphaFoldDB" id="A0A834K9M9"/>
<dbReference type="Proteomes" id="UP000600918">
    <property type="component" value="Unassembled WGS sequence"/>
</dbReference>
<protein>
    <submittedName>
        <fullName evidence="1">Uncharacterized protein</fullName>
    </submittedName>
</protein>
<name>A0A834K9M9_VESPE</name>
<comment type="caution">
    <text evidence="1">The sequence shown here is derived from an EMBL/GenBank/DDBJ whole genome shotgun (WGS) entry which is preliminary data.</text>
</comment>
<gene>
    <name evidence="1" type="ORF">H0235_015608</name>
</gene>
<reference evidence="1" key="1">
    <citation type="journal article" date="2020" name="G3 (Bethesda)">
        <title>High-Quality Assemblies for Three Invasive Social Wasps from the &lt;i&gt;Vespula&lt;/i&gt; Genus.</title>
        <authorList>
            <person name="Harrop T.W.R."/>
            <person name="Guhlin J."/>
            <person name="McLaughlin G.M."/>
            <person name="Permina E."/>
            <person name="Stockwell P."/>
            <person name="Gilligan J."/>
            <person name="Le Lec M.F."/>
            <person name="Gruber M.A.M."/>
            <person name="Quinn O."/>
            <person name="Lovegrove M."/>
            <person name="Duncan E.J."/>
            <person name="Remnant E.J."/>
            <person name="Van Eeckhoven J."/>
            <person name="Graham B."/>
            <person name="Knapp R.A."/>
            <person name="Langford K.W."/>
            <person name="Kronenberg Z."/>
            <person name="Press M.O."/>
            <person name="Eacker S.M."/>
            <person name="Wilson-Rankin E.E."/>
            <person name="Purcell J."/>
            <person name="Lester P.J."/>
            <person name="Dearden P.K."/>
        </authorList>
    </citation>
    <scope>NUCLEOTIDE SEQUENCE</scope>
    <source>
        <strain evidence="1">Volc-1</strain>
    </source>
</reference>
<keyword evidence="2" id="KW-1185">Reference proteome</keyword>
<evidence type="ECO:0000313" key="2">
    <source>
        <dbReference type="Proteomes" id="UP000600918"/>
    </source>
</evidence>
<sequence length="362" mass="40561">MFYSGEFPLFSKIEVDREESKRPLARLELKILVRATFVQLHRLPRSVHGLGSNGDRLRPGYLPTYVRRTLYRPHTNAYTIAMCLQERRGKDSHSGSPPVLIKEDNMIGRIQTQCFQFSPVPPLCISCYPAINPDLWERIFGEPITASNIDLLERISGKPIVCIPIQVAHNDWRDEWCYIFAKLPCNVIYREVAHVIVTNILFVYAVVRKQKLLVPRKFFRTNQELYLGQLKCQGSTRNYCKLCICICPTLKINTIGSSKFLPNKSGIVYVSRCVSVGGALISANQSSSFCSLEIQAIGSVEIPSGKSGFVAGIGSSKILRNKSGIVYRSRDILVGGSRNSANHSPSTWSLLGIQAIQMAYTN</sequence>